<gene>
    <name evidence="2" type="ORF">ABT39_MTgene1773</name>
</gene>
<accession>A0A124GMP0</accession>
<protein>
    <submittedName>
        <fullName evidence="2">Uncharacterized protein</fullName>
    </submittedName>
</protein>
<feature type="chain" id="PRO_5007172426" evidence="1">
    <location>
        <begin position="25"/>
        <end position="63"/>
    </location>
</feature>
<keyword evidence="2" id="KW-0496">Mitochondrion</keyword>
<dbReference type="AlphaFoldDB" id="A0A124GMP0"/>
<proteinExistence type="predicted"/>
<dbReference type="EMBL" id="LKAM01000012">
    <property type="protein sequence ID" value="KUM46267.1"/>
    <property type="molecule type" value="Genomic_DNA"/>
</dbReference>
<sequence>MCPTLAAGPLAAIILVIGMSQVASDVVDRDTASLPSASPFTDSTLLTLANTAPERILIILGQT</sequence>
<organism evidence="2">
    <name type="scientific">Picea glauca</name>
    <name type="common">White spruce</name>
    <name type="synonym">Pinus glauca</name>
    <dbReference type="NCBI Taxonomy" id="3330"/>
    <lineage>
        <taxon>Eukaryota</taxon>
        <taxon>Viridiplantae</taxon>
        <taxon>Streptophyta</taxon>
        <taxon>Embryophyta</taxon>
        <taxon>Tracheophyta</taxon>
        <taxon>Spermatophyta</taxon>
        <taxon>Pinopsida</taxon>
        <taxon>Pinidae</taxon>
        <taxon>Conifers I</taxon>
        <taxon>Pinales</taxon>
        <taxon>Pinaceae</taxon>
        <taxon>Picea</taxon>
    </lineage>
</organism>
<reference evidence="2" key="1">
    <citation type="journal article" date="2015" name="Genome Biol. Evol.">
        <title>Organellar Genomes of White Spruce (Picea glauca): Assembly and Annotation.</title>
        <authorList>
            <person name="Jackman S.D."/>
            <person name="Warren R.L."/>
            <person name="Gibb E.A."/>
            <person name="Vandervalk B.P."/>
            <person name="Mohamadi H."/>
            <person name="Chu J."/>
            <person name="Raymond A."/>
            <person name="Pleasance S."/>
            <person name="Coope R."/>
            <person name="Wildung M.R."/>
            <person name="Ritland C.E."/>
            <person name="Bousquet J."/>
            <person name="Jones S.J."/>
            <person name="Bohlmann J."/>
            <person name="Birol I."/>
        </authorList>
    </citation>
    <scope>NUCLEOTIDE SEQUENCE [LARGE SCALE GENOMIC DNA]</scope>
    <source>
        <tissue evidence="2">Flushing bud</tissue>
    </source>
</reference>
<feature type="signal peptide" evidence="1">
    <location>
        <begin position="1"/>
        <end position="24"/>
    </location>
</feature>
<geneLocation type="mitochondrion" evidence="2"/>
<name>A0A124GMP0_PICGL</name>
<keyword evidence="1" id="KW-0732">Signal</keyword>
<comment type="caution">
    <text evidence="2">The sequence shown here is derived from an EMBL/GenBank/DDBJ whole genome shotgun (WGS) entry which is preliminary data.</text>
</comment>
<evidence type="ECO:0000313" key="2">
    <source>
        <dbReference type="EMBL" id="KUM46267.1"/>
    </source>
</evidence>
<evidence type="ECO:0000256" key="1">
    <source>
        <dbReference type="SAM" id="SignalP"/>
    </source>
</evidence>